<name>A0A317MXD2_9GAMM</name>
<protein>
    <submittedName>
        <fullName evidence="2">Atypical PilZ domain-containing cyclic di-GMP receptor</fullName>
    </submittedName>
</protein>
<dbReference type="AlphaFoldDB" id="A0A317MXD2"/>
<organism evidence="2 3">
    <name type="scientific">Plasticicumulans acidivorans</name>
    <dbReference type="NCBI Taxonomy" id="886464"/>
    <lineage>
        <taxon>Bacteria</taxon>
        <taxon>Pseudomonadati</taxon>
        <taxon>Pseudomonadota</taxon>
        <taxon>Gammaproteobacteria</taxon>
        <taxon>Candidatus Competibacteraceae</taxon>
        <taxon>Plasticicumulans</taxon>
    </lineage>
</organism>
<dbReference type="EMBL" id="QGTJ01000003">
    <property type="protein sequence ID" value="PWV63287.1"/>
    <property type="molecule type" value="Genomic_DNA"/>
</dbReference>
<evidence type="ECO:0000259" key="1">
    <source>
        <dbReference type="Pfam" id="PF16823"/>
    </source>
</evidence>
<keyword evidence="2" id="KW-0675">Receptor</keyword>
<evidence type="ECO:0000313" key="2">
    <source>
        <dbReference type="EMBL" id="PWV63287.1"/>
    </source>
</evidence>
<dbReference type="Proteomes" id="UP000246569">
    <property type="component" value="Unassembled WGS sequence"/>
</dbReference>
<sequence>MDDADAAGDEFELELSLPLAWQSLPALPADEQLAQQAQAAFELLRRLRPLTLGAAETGEDPSERPLGDGVRLERKLDLVLELLGRLLATGVTLPAVCRVWLSAAALRWMPAAEAPAGPLQISLYLDPRYPDPLCLCGFARPAAQGGVRLEFAGLDDGLRDELRRLVFVWHRRAVAQRRRNGR</sequence>
<dbReference type="InterPro" id="IPR031800">
    <property type="entry name" value="PilZ_atypical"/>
</dbReference>
<dbReference type="RefSeq" id="WP_110017792.1">
    <property type="nucleotide sequence ID" value="NZ_QGTJ01000003.1"/>
</dbReference>
<comment type="caution">
    <text evidence="2">The sequence shown here is derived from an EMBL/GenBank/DDBJ whole genome shotgun (WGS) entry which is preliminary data.</text>
</comment>
<reference evidence="2 3" key="1">
    <citation type="submission" date="2018-05" db="EMBL/GenBank/DDBJ databases">
        <title>Genomic Encyclopedia of Type Strains, Phase IV (KMG-IV): sequencing the most valuable type-strain genomes for metagenomic binning, comparative biology and taxonomic classification.</title>
        <authorList>
            <person name="Goeker M."/>
        </authorList>
    </citation>
    <scope>NUCLEOTIDE SEQUENCE [LARGE SCALE GENOMIC DNA]</scope>
    <source>
        <strain evidence="2 3">DSM 23606</strain>
    </source>
</reference>
<feature type="domain" description="Cyclic di-GMP receptor atypical PilZ" evidence="1">
    <location>
        <begin position="54"/>
        <end position="179"/>
    </location>
</feature>
<dbReference type="Pfam" id="PF16823">
    <property type="entry name" value="tPilZ"/>
    <property type="match status" value="1"/>
</dbReference>
<evidence type="ECO:0000313" key="3">
    <source>
        <dbReference type="Proteomes" id="UP000246569"/>
    </source>
</evidence>
<accession>A0A317MXD2</accession>
<proteinExistence type="predicted"/>
<keyword evidence="3" id="KW-1185">Reference proteome</keyword>
<gene>
    <name evidence="2" type="ORF">C7443_103212</name>
</gene>